<dbReference type="Proteomes" id="UP001151760">
    <property type="component" value="Unassembled WGS sequence"/>
</dbReference>
<proteinExistence type="predicted"/>
<feature type="region of interest" description="Disordered" evidence="1">
    <location>
        <begin position="34"/>
        <end position="66"/>
    </location>
</feature>
<reference evidence="2" key="2">
    <citation type="submission" date="2022-01" db="EMBL/GenBank/DDBJ databases">
        <authorList>
            <person name="Yamashiro T."/>
            <person name="Shiraishi A."/>
            <person name="Satake H."/>
            <person name="Nakayama K."/>
        </authorList>
    </citation>
    <scope>NUCLEOTIDE SEQUENCE</scope>
</reference>
<protein>
    <submittedName>
        <fullName evidence="2">Uncharacterized protein</fullName>
    </submittedName>
</protein>
<organism evidence="2 3">
    <name type="scientific">Tanacetum coccineum</name>
    <dbReference type="NCBI Taxonomy" id="301880"/>
    <lineage>
        <taxon>Eukaryota</taxon>
        <taxon>Viridiplantae</taxon>
        <taxon>Streptophyta</taxon>
        <taxon>Embryophyta</taxon>
        <taxon>Tracheophyta</taxon>
        <taxon>Spermatophyta</taxon>
        <taxon>Magnoliopsida</taxon>
        <taxon>eudicotyledons</taxon>
        <taxon>Gunneridae</taxon>
        <taxon>Pentapetalae</taxon>
        <taxon>asterids</taxon>
        <taxon>campanulids</taxon>
        <taxon>Asterales</taxon>
        <taxon>Asteraceae</taxon>
        <taxon>Asteroideae</taxon>
        <taxon>Anthemideae</taxon>
        <taxon>Anthemidinae</taxon>
        <taxon>Tanacetum</taxon>
    </lineage>
</organism>
<dbReference type="EMBL" id="BQNB010012500">
    <property type="protein sequence ID" value="GJT04311.1"/>
    <property type="molecule type" value="Genomic_DNA"/>
</dbReference>
<keyword evidence="3" id="KW-1185">Reference proteome</keyword>
<accession>A0ABQ5ANS7</accession>
<sequence length="264" mass="29440">MHTRRWEVQFLEFNLSKIRSLETLGGGSGGSQFKRLLNNECPPQDHSRNGDYKAGTIRSSARPRKEYTPSIRFSEAGIDYPQMEIGGKVKAFPRLENGIRLMLAPEIAMLSSSSSLEISQGIRNLPPVLQVFLGPTELDGMRYFVSKKGALGPLSPRVKLASQLKKSVPDPEVEAIACSDPVLEVIFANVSMIATLALTWQELGAYALFSSCLKEQCFGQYYRIRMRPQYLLGGCLSIEAIVRVSAIALRMDLPEMGILYEEFR</sequence>
<evidence type="ECO:0000313" key="2">
    <source>
        <dbReference type="EMBL" id="GJT04311.1"/>
    </source>
</evidence>
<evidence type="ECO:0000256" key="1">
    <source>
        <dbReference type="SAM" id="MobiDB-lite"/>
    </source>
</evidence>
<comment type="caution">
    <text evidence="2">The sequence shown here is derived from an EMBL/GenBank/DDBJ whole genome shotgun (WGS) entry which is preliminary data.</text>
</comment>
<name>A0ABQ5ANS7_9ASTR</name>
<gene>
    <name evidence="2" type="ORF">Tco_0838773</name>
</gene>
<evidence type="ECO:0000313" key="3">
    <source>
        <dbReference type="Proteomes" id="UP001151760"/>
    </source>
</evidence>
<reference evidence="2" key="1">
    <citation type="journal article" date="2022" name="Int. J. Mol. Sci.">
        <title>Draft Genome of Tanacetum Coccineum: Genomic Comparison of Closely Related Tanacetum-Family Plants.</title>
        <authorList>
            <person name="Yamashiro T."/>
            <person name="Shiraishi A."/>
            <person name="Nakayama K."/>
            <person name="Satake H."/>
        </authorList>
    </citation>
    <scope>NUCLEOTIDE SEQUENCE</scope>
</reference>